<evidence type="ECO:0000256" key="3">
    <source>
        <dbReference type="ARBA" id="ARBA00011959"/>
    </source>
</evidence>
<dbReference type="EMBL" id="JABCRI010000007">
    <property type="protein sequence ID" value="KAF8403666.1"/>
    <property type="molecule type" value="Genomic_DNA"/>
</dbReference>
<dbReference type="InterPro" id="IPR004788">
    <property type="entry name" value="Ribose5P_isomerase_type_A"/>
</dbReference>
<comment type="similarity">
    <text evidence="2">Belongs to the ribose 5-phosphate isomerase family.</text>
</comment>
<protein>
    <recommendedName>
        <fullName evidence="3">ribose-5-phosphate isomerase</fullName>
        <ecNumber evidence="3">5.3.1.6</ecNumber>
    </recommendedName>
    <alternativeName>
        <fullName evidence="5">Phosphoriboisomerase</fullName>
    </alternativeName>
</protein>
<organism evidence="7 8">
    <name type="scientific">Tetracentron sinense</name>
    <name type="common">Spur-leaf</name>
    <dbReference type="NCBI Taxonomy" id="13715"/>
    <lineage>
        <taxon>Eukaryota</taxon>
        <taxon>Viridiplantae</taxon>
        <taxon>Streptophyta</taxon>
        <taxon>Embryophyta</taxon>
        <taxon>Tracheophyta</taxon>
        <taxon>Spermatophyta</taxon>
        <taxon>Magnoliopsida</taxon>
        <taxon>Trochodendrales</taxon>
        <taxon>Trochodendraceae</taxon>
        <taxon>Tetracentron</taxon>
    </lineage>
</organism>
<comment type="pathway">
    <text evidence="1">Carbohydrate degradation; pentose phosphate pathway; D-ribose 5-phosphate from D-ribulose 5-phosphate (non-oxidative stage): step 1/1.</text>
</comment>
<sequence>MQGAISFNHITAGDKSLFYPKTSLTKSGSKFSGFKKRSLSLSISAVSQNGKSQKPLFCISVSSLGLFVRVIFCTLLLRMLGVVCMLLGNVVASTYSVGNFSLFTIFLMCESFFASSPFLQLKDVVAVGANYQSRVLARQFGVKTVDLNDVNNIDIAFDGVDEVDFNKNLLKGGGAAHTMQKVVDSVAKECIILADQSKVVHLLGSIFPVPVEVLPLAISPVLRRLVTLGGVPEIRSALRKDGPVITDLGNMVVDVSFPNGIPNPAQLENSINMIPGVVENGIVSGIATSVLVAIQDGDNVMVMDLEDYVKIVDGRTDASSTS</sequence>
<dbReference type="PANTHER" id="PTHR11934:SF0">
    <property type="entry name" value="RIBOSE-5-PHOSPHATE ISOMERASE"/>
    <property type="match status" value="1"/>
</dbReference>
<feature type="transmembrane region" description="Helical" evidence="6">
    <location>
        <begin position="86"/>
        <end position="109"/>
    </location>
</feature>
<evidence type="ECO:0000256" key="4">
    <source>
        <dbReference type="ARBA" id="ARBA00023235"/>
    </source>
</evidence>
<keyword evidence="8" id="KW-1185">Reference proteome</keyword>
<dbReference type="InterPro" id="IPR037171">
    <property type="entry name" value="NagB/RpiA_transferase-like"/>
</dbReference>
<dbReference type="SUPFAM" id="SSF100950">
    <property type="entry name" value="NagB/RpiA/CoA transferase-like"/>
    <property type="match status" value="1"/>
</dbReference>
<dbReference type="Pfam" id="PF06026">
    <property type="entry name" value="Rib_5-P_isom_A"/>
    <property type="match status" value="1"/>
</dbReference>
<dbReference type="NCBIfam" id="TIGR00021">
    <property type="entry name" value="rpiA"/>
    <property type="match status" value="1"/>
</dbReference>
<dbReference type="OrthoDB" id="747268at2759"/>
<dbReference type="FunFam" id="3.30.70.260:FF:000018">
    <property type="entry name" value="Ribose-5-phosphate isomerase A"/>
    <property type="match status" value="1"/>
</dbReference>
<proteinExistence type="inferred from homology"/>
<comment type="caution">
    <text evidence="7">The sequence shown here is derived from an EMBL/GenBank/DDBJ whole genome shotgun (WGS) entry which is preliminary data.</text>
</comment>
<dbReference type="Gene3D" id="3.40.50.1360">
    <property type="match status" value="1"/>
</dbReference>
<evidence type="ECO:0000313" key="7">
    <source>
        <dbReference type="EMBL" id="KAF8403666.1"/>
    </source>
</evidence>
<evidence type="ECO:0000256" key="2">
    <source>
        <dbReference type="ARBA" id="ARBA00008088"/>
    </source>
</evidence>
<evidence type="ECO:0000256" key="5">
    <source>
        <dbReference type="ARBA" id="ARBA00029734"/>
    </source>
</evidence>
<dbReference type="GO" id="GO:0005737">
    <property type="term" value="C:cytoplasm"/>
    <property type="evidence" value="ECO:0007669"/>
    <property type="project" value="TreeGrafter"/>
</dbReference>
<dbReference type="AlphaFoldDB" id="A0A835DHL4"/>
<dbReference type="CDD" id="cd01398">
    <property type="entry name" value="RPI_A"/>
    <property type="match status" value="1"/>
</dbReference>
<dbReference type="GO" id="GO:0004751">
    <property type="term" value="F:ribose-5-phosphate isomerase activity"/>
    <property type="evidence" value="ECO:0007669"/>
    <property type="project" value="UniProtKB-EC"/>
</dbReference>
<dbReference type="EC" id="5.3.1.6" evidence="3"/>
<dbReference type="PANTHER" id="PTHR11934">
    <property type="entry name" value="RIBOSE-5-PHOSPHATE ISOMERASE"/>
    <property type="match status" value="1"/>
</dbReference>
<dbReference type="GO" id="GO:0006014">
    <property type="term" value="P:D-ribose metabolic process"/>
    <property type="evidence" value="ECO:0007669"/>
    <property type="project" value="TreeGrafter"/>
</dbReference>
<dbReference type="SUPFAM" id="SSF75445">
    <property type="entry name" value="D-ribose-5-phosphate isomerase (RpiA), lid domain"/>
    <property type="match status" value="1"/>
</dbReference>
<keyword evidence="6" id="KW-0472">Membrane</keyword>
<keyword evidence="6" id="KW-0812">Transmembrane</keyword>
<reference evidence="7 8" key="1">
    <citation type="submission" date="2020-04" db="EMBL/GenBank/DDBJ databases">
        <title>Plant Genome Project.</title>
        <authorList>
            <person name="Zhang R.-G."/>
        </authorList>
    </citation>
    <scope>NUCLEOTIDE SEQUENCE [LARGE SCALE GENOMIC DNA]</scope>
    <source>
        <strain evidence="7">YNK0</strain>
        <tissue evidence="7">Leaf</tissue>
    </source>
</reference>
<gene>
    <name evidence="7" type="ORF">HHK36_011770</name>
</gene>
<evidence type="ECO:0000256" key="6">
    <source>
        <dbReference type="SAM" id="Phobius"/>
    </source>
</evidence>
<keyword evidence="4" id="KW-0413">Isomerase</keyword>
<name>A0A835DHL4_TETSI</name>
<dbReference type="Gene3D" id="3.30.70.260">
    <property type="match status" value="1"/>
</dbReference>
<dbReference type="GO" id="GO:0009052">
    <property type="term" value="P:pentose-phosphate shunt, non-oxidative branch"/>
    <property type="evidence" value="ECO:0007669"/>
    <property type="project" value="InterPro"/>
</dbReference>
<keyword evidence="6" id="KW-1133">Transmembrane helix</keyword>
<evidence type="ECO:0000313" key="8">
    <source>
        <dbReference type="Proteomes" id="UP000655225"/>
    </source>
</evidence>
<evidence type="ECO:0000256" key="1">
    <source>
        <dbReference type="ARBA" id="ARBA00004988"/>
    </source>
</evidence>
<dbReference type="Proteomes" id="UP000655225">
    <property type="component" value="Unassembled WGS sequence"/>
</dbReference>
<dbReference type="UniPathway" id="UPA00115">
    <property type="reaction ID" value="UER00412"/>
</dbReference>
<accession>A0A835DHL4</accession>